<sequence>MKAHINSKVDKPQADPIKLDGHGGEVTAIDWCSSKIGKITTTADDSVSFAINFKISDVRFDAGTGAAQALQLCATPPFIAAGGQAPFVLPSHIPISQPPYPVIRSISVPGSNGFLVSKYS</sequence>
<keyword evidence="2" id="KW-1185">Reference proteome</keyword>
<organism evidence="1 2">
    <name type="scientific">Arctium lappa</name>
    <name type="common">Greater burdock</name>
    <name type="synonym">Lappa major</name>
    <dbReference type="NCBI Taxonomy" id="4217"/>
    <lineage>
        <taxon>Eukaryota</taxon>
        <taxon>Viridiplantae</taxon>
        <taxon>Streptophyta</taxon>
        <taxon>Embryophyta</taxon>
        <taxon>Tracheophyta</taxon>
        <taxon>Spermatophyta</taxon>
        <taxon>Magnoliopsida</taxon>
        <taxon>eudicotyledons</taxon>
        <taxon>Gunneridae</taxon>
        <taxon>Pentapetalae</taxon>
        <taxon>asterids</taxon>
        <taxon>campanulids</taxon>
        <taxon>Asterales</taxon>
        <taxon>Asteraceae</taxon>
        <taxon>Carduoideae</taxon>
        <taxon>Cardueae</taxon>
        <taxon>Arctiinae</taxon>
        <taxon>Arctium</taxon>
    </lineage>
</organism>
<evidence type="ECO:0000313" key="1">
    <source>
        <dbReference type="EMBL" id="KAI3707115.1"/>
    </source>
</evidence>
<dbReference type="Proteomes" id="UP001055879">
    <property type="component" value="Linkage Group LG08"/>
</dbReference>
<comment type="caution">
    <text evidence="1">The sequence shown here is derived from an EMBL/GenBank/DDBJ whole genome shotgun (WGS) entry which is preliminary data.</text>
</comment>
<evidence type="ECO:0000313" key="2">
    <source>
        <dbReference type="Proteomes" id="UP001055879"/>
    </source>
</evidence>
<reference evidence="1 2" key="2">
    <citation type="journal article" date="2022" name="Mol. Ecol. Resour.">
        <title>The genomes of chicory, endive, great burdock and yacon provide insights into Asteraceae paleo-polyploidization history and plant inulin production.</title>
        <authorList>
            <person name="Fan W."/>
            <person name="Wang S."/>
            <person name="Wang H."/>
            <person name="Wang A."/>
            <person name="Jiang F."/>
            <person name="Liu H."/>
            <person name="Zhao H."/>
            <person name="Xu D."/>
            <person name="Zhang Y."/>
        </authorList>
    </citation>
    <scope>NUCLEOTIDE SEQUENCE [LARGE SCALE GENOMIC DNA]</scope>
    <source>
        <strain evidence="2">cv. Niubang</strain>
    </source>
</reference>
<name>A0ACB9ABW9_ARCLA</name>
<reference evidence="2" key="1">
    <citation type="journal article" date="2022" name="Mol. Ecol. Resour.">
        <title>The genomes of chicory, endive, great burdock and yacon provide insights into Asteraceae palaeo-polyploidization history and plant inulin production.</title>
        <authorList>
            <person name="Fan W."/>
            <person name="Wang S."/>
            <person name="Wang H."/>
            <person name="Wang A."/>
            <person name="Jiang F."/>
            <person name="Liu H."/>
            <person name="Zhao H."/>
            <person name="Xu D."/>
            <person name="Zhang Y."/>
        </authorList>
    </citation>
    <scope>NUCLEOTIDE SEQUENCE [LARGE SCALE GENOMIC DNA]</scope>
    <source>
        <strain evidence="2">cv. Niubang</strain>
    </source>
</reference>
<gene>
    <name evidence="1" type="ORF">L6452_25343</name>
</gene>
<protein>
    <submittedName>
        <fullName evidence="1">Uncharacterized protein</fullName>
    </submittedName>
</protein>
<proteinExistence type="predicted"/>
<accession>A0ACB9ABW9</accession>
<dbReference type="EMBL" id="CM042054">
    <property type="protein sequence ID" value="KAI3707115.1"/>
    <property type="molecule type" value="Genomic_DNA"/>
</dbReference>